<evidence type="ECO:0000313" key="2">
    <source>
        <dbReference type="EMBL" id="ACR33826.1"/>
    </source>
</evidence>
<protein>
    <submittedName>
        <fullName evidence="2">Uncharacterized protein</fullName>
    </submittedName>
</protein>
<dbReference type="EMBL" id="BT083473">
    <property type="protein sequence ID" value="ACR33826.1"/>
    <property type="molecule type" value="mRNA"/>
</dbReference>
<reference evidence="2" key="1">
    <citation type="journal article" date="2009" name="PLoS Genet.">
        <title>Sequencing, mapping, and analysis of 27,455 maize full-length cDNAs.</title>
        <authorList>
            <person name="Soderlund C."/>
            <person name="Descour A."/>
            <person name="Kudrna D."/>
            <person name="Bomhoff M."/>
            <person name="Boyd L."/>
            <person name="Currie J."/>
            <person name="Angelova A."/>
            <person name="Collura K."/>
            <person name="Wissotski M."/>
            <person name="Ashley E."/>
            <person name="Morrow D."/>
            <person name="Fernandes J."/>
            <person name="Walbot V."/>
            <person name="Yu Y."/>
        </authorList>
    </citation>
    <scope>NUCLEOTIDE SEQUENCE</scope>
    <source>
        <strain evidence="2">B73</strain>
    </source>
</reference>
<name>C4IY26_MAIZE</name>
<organism evidence="2">
    <name type="scientific">Zea mays</name>
    <name type="common">Maize</name>
    <dbReference type="NCBI Taxonomy" id="4577"/>
    <lineage>
        <taxon>Eukaryota</taxon>
        <taxon>Viridiplantae</taxon>
        <taxon>Streptophyta</taxon>
        <taxon>Embryophyta</taxon>
        <taxon>Tracheophyta</taxon>
        <taxon>Spermatophyta</taxon>
        <taxon>Magnoliopsida</taxon>
        <taxon>Liliopsida</taxon>
        <taxon>Poales</taxon>
        <taxon>Poaceae</taxon>
        <taxon>PACMAD clade</taxon>
        <taxon>Panicoideae</taxon>
        <taxon>Andropogonodae</taxon>
        <taxon>Andropogoneae</taxon>
        <taxon>Tripsacinae</taxon>
        <taxon>Zea</taxon>
    </lineage>
</organism>
<accession>C4IY26</accession>
<proteinExistence type="evidence at transcript level"/>
<feature type="compositionally biased region" description="Polar residues" evidence="1">
    <location>
        <begin position="1"/>
        <end position="14"/>
    </location>
</feature>
<evidence type="ECO:0000256" key="1">
    <source>
        <dbReference type="SAM" id="MobiDB-lite"/>
    </source>
</evidence>
<reference evidence="2" key="2">
    <citation type="submission" date="2012-06" db="EMBL/GenBank/DDBJ databases">
        <authorList>
            <person name="Yu Y."/>
            <person name="Currie J."/>
            <person name="Lomeli R."/>
            <person name="Angelova A."/>
            <person name="Collura K."/>
            <person name="Wissotski M."/>
            <person name="Campos D."/>
            <person name="Kudrna D."/>
            <person name="Golser W."/>
            <person name="Ashely E."/>
            <person name="Descour A."/>
            <person name="Fernandes J."/>
            <person name="Soderlund C."/>
            <person name="Walbot V."/>
        </authorList>
    </citation>
    <scope>NUCLEOTIDE SEQUENCE</scope>
    <source>
        <strain evidence="2">B73</strain>
    </source>
</reference>
<feature type="region of interest" description="Disordered" evidence="1">
    <location>
        <begin position="1"/>
        <end position="22"/>
    </location>
</feature>
<dbReference type="AlphaFoldDB" id="C4IY26"/>
<sequence>MTTATDQTKLTSNAGEPRASSKGKYVCIREGSQLVKRTHNYTFLLYMIEACYLIVLA</sequence>